<evidence type="ECO:0000313" key="9">
    <source>
        <dbReference type="Proteomes" id="UP001484239"/>
    </source>
</evidence>
<evidence type="ECO:0000256" key="1">
    <source>
        <dbReference type="ARBA" id="ARBA00001946"/>
    </source>
</evidence>
<evidence type="ECO:0000256" key="4">
    <source>
        <dbReference type="ARBA" id="ARBA00022723"/>
    </source>
</evidence>
<dbReference type="PANTHER" id="PTHR43281">
    <property type="entry name" value="FARNESYL DIPHOSPHATE SYNTHASE"/>
    <property type="match status" value="1"/>
</dbReference>
<evidence type="ECO:0000256" key="7">
    <source>
        <dbReference type="RuleBase" id="RU004466"/>
    </source>
</evidence>
<dbReference type="InterPro" id="IPR008949">
    <property type="entry name" value="Isoprenoid_synthase_dom_sf"/>
</dbReference>
<accession>A0ABU9E797</accession>
<keyword evidence="4" id="KW-0479">Metal-binding</keyword>
<gene>
    <name evidence="8" type="ORF">WI372_05415</name>
</gene>
<organism evidence="8 9">
    <name type="scientific">Gaopeijia maritima</name>
    <dbReference type="NCBI Taxonomy" id="3119007"/>
    <lineage>
        <taxon>Bacteria</taxon>
        <taxon>Pseudomonadati</taxon>
        <taxon>Gemmatimonadota</taxon>
        <taxon>Longimicrobiia</taxon>
        <taxon>Gaopeijiales</taxon>
        <taxon>Gaopeijiaceae</taxon>
        <taxon>Gaopeijia</taxon>
    </lineage>
</organism>
<reference evidence="8 9" key="1">
    <citation type="submission" date="2024-02" db="EMBL/GenBank/DDBJ databases">
        <title>A novel Gemmatimonadota bacterium.</title>
        <authorList>
            <person name="Du Z.-J."/>
            <person name="Ye Y.-Q."/>
        </authorList>
    </citation>
    <scope>NUCLEOTIDE SEQUENCE [LARGE SCALE GENOMIC DNA]</scope>
    <source>
        <strain evidence="8 9">DH-20</strain>
    </source>
</reference>
<dbReference type="Gene3D" id="1.10.600.10">
    <property type="entry name" value="Farnesyl Diphosphate Synthase"/>
    <property type="match status" value="1"/>
</dbReference>
<dbReference type="InterPro" id="IPR033749">
    <property type="entry name" value="Polyprenyl_synt_CS"/>
</dbReference>
<dbReference type="EMBL" id="JBBHLI010000002">
    <property type="protein sequence ID" value="MEK9500406.1"/>
    <property type="molecule type" value="Genomic_DNA"/>
</dbReference>
<dbReference type="Proteomes" id="UP001484239">
    <property type="component" value="Unassembled WGS sequence"/>
</dbReference>
<dbReference type="InterPro" id="IPR000092">
    <property type="entry name" value="Polyprenyl_synt"/>
</dbReference>
<keyword evidence="3 7" id="KW-0808">Transferase</keyword>
<comment type="caution">
    <text evidence="8">The sequence shown here is derived from an EMBL/GenBank/DDBJ whole genome shotgun (WGS) entry which is preliminary data.</text>
</comment>
<evidence type="ECO:0000256" key="6">
    <source>
        <dbReference type="ARBA" id="ARBA00023229"/>
    </source>
</evidence>
<protein>
    <submittedName>
        <fullName evidence="8">Polyprenyl synthetase family protein</fullName>
    </submittedName>
</protein>
<keyword evidence="9" id="KW-1185">Reference proteome</keyword>
<keyword evidence="6" id="KW-0414">Isoprene biosynthesis</keyword>
<dbReference type="SUPFAM" id="SSF48576">
    <property type="entry name" value="Terpenoid synthases"/>
    <property type="match status" value="1"/>
</dbReference>
<dbReference type="Pfam" id="PF00348">
    <property type="entry name" value="polyprenyl_synt"/>
    <property type="match status" value="1"/>
</dbReference>
<sequence length="309" mass="32042">MTRTFDLTDYLRAEVARVDAALERALDAEAVHGLAAGVRAAVAHGVRSGGKRLRPVLCVEAWRAVRRAKGLGGDAAPDAAYDLAVSLELIHAYSLMHDDLPCMDDADLRRGQPTTWKVHGEADTVAGGVALIPLAALQALRSARALGCTEAVARRAAETLLGAAGSGGMVGGQGLDLLGEDRALSSDELDELHAHKTGALLTASLWVGGIAAEASEAQEAALVGYGRRIGLAFQIADDVLDATASAEALGKRPSDSDLGKSTYVALHGVDEARTRGVEQVDQGLAALSAGGLESPALTALAHYVMERDR</sequence>
<dbReference type="RefSeq" id="WP_405274970.1">
    <property type="nucleotide sequence ID" value="NZ_JBBHLI010000002.1"/>
</dbReference>
<evidence type="ECO:0000256" key="3">
    <source>
        <dbReference type="ARBA" id="ARBA00022679"/>
    </source>
</evidence>
<evidence type="ECO:0000313" key="8">
    <source>
        <dbReference type="EMBL" id="MEK9500406.1"/>
    </source>
</evidence>
<dbReference type="SFLD" id="SFLDG01017">
    <property type="entry name" value="Polyprenyl_Transferase_Like"/>
    <property type="match status" value="1"/>
</dbReference>
<evidence type="ECO:0000256" key="2">
    <source>
        <dbReference type="ARBA" id="ARBA00006706"/>
    </source>
</evidence>
<name>A0ABU9E797_9BACT</name>
<evidence type="ECO:0000256" key="5">
    <source>
        <dbReference type="ARBA" id="ARBA00022842"/>
    </source>
</evidence>
<proteinExistence type="inferred from homology"/>
<dbReference type="CDD" id="cd00685">
    <property type="entry name" value="Trans_IPPS_HT"/>
    <property type="match status" value="1"/>
</dbReference>
<dbReference type="PROSITE" id="PS00723">
    <property type="entry name" value="POLYPRENYL_SYNTHASE_1"/>
    <property type="match status" value="1"/>
</dbReference>
<dbReference type="PANTHER" id="PTHR43281:SF1">
    <property type="entry name" value="FARNESYL DIPHOSPHATE SYNTHASE"/>
    <property type="match status" value="1"/>
</dbReference>
<dbReference type="PROSITE" id="PS00444">
    <property type="entry name" value="POLYPRENYL_SYNTHASE_2"/>
    <property type="match status" value="1"/>
</dbReference>
<comment type="similarity">
    <text evidence="2 7">Belongs to the FPP/GGPP synthase family.</text>
</comment>
<comment type="cofactor">
    <cofactor evidence="1">
        <name>Mg(2+)</name>
        <dbReference type="ChEBI" id="CHEBI:18420"/>
    </cofactor>
</comment>
<dbReference type="SFLD" id="SFLDS00005">
    <property type="entry name" value="Isoprenoid_Synthase_Type_I"/>
    <property type="match status" value="1"/>
</dbReference>
<keyword evidence="5" id="KW-0460">Magnesium</keyword>